<dbReference type="PANTHER" id="PTHR23505:SF79">
    <property type="entry name" value="PROTEIN SPINSTER"/>
    <property type="match status" value="1"/>
</dbReference>
<dbReference type="CDD" id="cd17328">
    <property type="entry name" value="MFS_spinster_like"/>
    <property type="match status" value="1"/>
</dbReference>
<dbReference type="InterPro" id="IPR020846">
    <property type="entry name" value="MFS_dom"/>
</dbReference>
<dbReference type="InterPro" id="IPR036259">
    <property type="entry name" value="MFS_trans_sf"/>
</dbReference>
<sequence length="435" mass="45471">MAETTDASPSPVRAGTSWYVLTVLMLVYAVNFMDRQLFAVLQERIRDDIGLQDWQLGLLGGTMFALFYAILGVPIAWFADRTHRIRLIAMAATLWSGFTALTGMAQGFVHLAAARIGVAVGEAGGVAPSYSVLSDFFAEHRRGFAIGVFSVGAPLGLTAGTLLGAMLADALSWRAAFYILALPGIVLAVLMVLTIREPARGQMDSAAPAQQKVTPDAPLASRSGTLAAFAHMVQTPALFMFAAAAASTSFAGYALYQWVPSFLQRSQGMSLDAVGMYLSPVFLFGMAGAVAGGWLADRFAPKVRGAYGLVPGIAQLIATPLFIIALLAGSGMATILLLIVPTLLSYVWLGPTLAAAQNLSHPGIRASVAAIIALINNLLGFGLGPLAIGSLSSALTPMLGAGEALRVSLLAGISLYLVGALCFLAAAHLERRRTA</sequence>
<evidence type="ECO:0000256" key="6">
    <source>
        <dbReference type="SAM" id="Phobius"/>
    </source>
</evidence>
<dbReference type="OrthoDB" id="7473300at2"/>
<dbReference type="EMBL" id="SRXV01000001">
    <property type="protein sequence ID" value="TGY93856.1"/>
    <property type="molecule type" value="Genomic_DNA"/>
</dbReference>
<evidence type="ECO:0000259" key="7">
    <source>
        <dbReference type="PROSITE" id="PS50850"/>
    </source>
</evidence>
<dbReference type="PANTHER" id="PTHR23505">
    <property type="entry name" value="SPINSTER"/>
    <property type="match status" value="1"/>
</dbReference>
<dbReference type="RefSeq" id="WP_135943051.1">
    <property type="nucleotide sequence ID" value="NZ_BMEI01000001.1"/>
</dbReference>
<organism evidence="8 9">
    <name type="scientific">Marinicauda pacifica</name>
    <dbReference type="NCBI Taxonomy" id="1133559"/>
    <lineage>
        <taxon>Bacteria</taxon>
        <taxon>Pseudomonadati</taxon>
        <taxon>Pseudomonadota</taxon>
        <taxon>Alphaproteobacteria</taxon>
        <taxon>Maricaulales</taxon>
        <taxon>Maricaulaceae</taxon>
        <taxon>Marinicauda</taxon>
    </lineage>
</organism>
<dbReference type="InterPro" id="IPR011701">
    <property type="entry name" value="MFS"/>
</dbReference>
<feature type="transmembrane region" description="Helical" evidence="6">
    <location>
        <begin position="175"/>
        <end position="195"/>
    </location>
</feature>
<feature type="transmembrane region" description="Helical" evidence="6">
    <location>
        <begin position="308"/>
        <end position="329"/>
    </location>
</feature>
<feature type="transmembrane region" description="Helical" evidence="6">
    <location>
        <begin position="16"/>
        <end position="33"/>
    </location>
</feature>
<evidence type="ECO:0000256" key="3">
    <source>
        <dbReference type="ARBA" id="ARBA00022692"/>
    </source>
</evidence>
<accession>A0A4S2HD02</accession>
<evidence type="ECO:0000256" key="4">
    <source>
        <dbReference type="ARBA" id="ARBA00022989"/>
    </source>
</evidence>
<feature type="transmembrane region" description="Helical" evidence="6">
    <location>
        <begin position="335"/>
        <end position="356"/>
    </location>
</feature>
<dbReference type="GO" id="GO:0016020">
    <property type="term" value="C:membrane"/>
    <property type="evidence" value="ECO:0007669"/>
    <property type="project" value="UniProtKB-SubCell"/>
</dbReference>
<feature type="transmembrane region" description="Helical" evidence="6">
    <location>
        <begin position="237"/>
        <end position="256"/>
    </location>
</feature>
<feature type="transmembrane region" description="Helical" evidence="6">
    <location>
        <begin position="143"/>
        <end position="163"/>
    </location>
</feature>
<feature type="transmembrane region" description="Helical" evidence="6">
    <location>
        <begin position="408"/>
        <end position="429"/>
    </location>
</feature>
<reference evidence="8 9" key="1">
    <citation type="journal article" date="2013" name="Int. J. Syst. Evol. Microbiol.">
        <title>Marinicauda pacifica gen. nov., sp. nov., a prosthecate alphaproteobacterium of the family Hyphomonadaceae isolated from deep seawater.</title>
        <authorList>
            <person name="Zhang X.Y."/>
            <person name="Li G.W."/>
            <person name="Wang C.S."/>
            <person name="Zhang Y.J."/>
            <person name="Xu X.W."/>
            <person name="Li H."/>
            <person name="Liu A."/>
            <person name="Liu C."/>
            <person name="Xie B.B."/>
            <person name="Qin Q.L."/>
            <person name="Xu Z."/>
            <person name="Chen X.L."/>
            <person name="Zhou B.C."/>
            <person name="Zhang Y.Z."/>
        </authorList>
    </citation>
    <scope>NUCLEOTIDE SEQUENCE [LARGE SCALE GENOMIC DNA]</scope>
    <source>
        <strain evidence="8 9">P-1 km-3</strain>
    </source>
</reference>
<keyword evidence="4 6" id="KW-1133">Transmembrane helix</keyword>
<evidence type="ECO:0000313" key="9">
    <source>
        <dbReference type="Proteomes" id="UP000305451"/>
    </source>
</evidence>
<dbReference type="Proteomes" id="UP000305451">
    <property type="component" value="Unassembled WGS sequence"/>
</dbReference>
<dbReference type="Gene3D" id="1.20.1250.20">
    <property type="entry name" value="MFS general substrate transporter like domains"/>
    <property type="match status" value="2"/>
</dbReference>
<comment type="caution">
    <text evidence="8">The sequence shown here is derived from an EMBL/GenBank/DDBJ whole genome shotgun (WGS) entry which is preliminary data.</text>
</comment>
<comment type="subcellular location">
    <subcellularLocation>
        <location evidence="1">Membrane</location>
        <topology evidence="1">Multi-pass membrane protein</topology>
    </subcellularLocation>
</comment>
<feature type="transmembrane region" description="Helical" evidence="6">
    <location>
        <begin position="368"/>
        <end position="388"/>
    </location>
</feature>
<feature type="transmembrane region" description="Helical" evidence="6">
    <location>
        <begin position="54"/>
        <end position="79"/>
    </location>
</feature>
<feature type="transmembrane region" description="Helical" evidence="6">
    <location>
        <begin position="276"/>
        <end position="296"/>
    </location>
</feature>
<evidence type="ECO:0000256" key="5">
    <source>
        <dbReference type="ARBA" id="ARBA00023136"/>
    </source>
</evidence>
<dbReference type="GO" id="GO:0022857">
    <property type="term" value="F:transmembrane transporter activity"/>
    <property type="evidence" value="ECO:0007669"/>
    <property type="project" value="InterPro"/>
</dbReference>
<keyword evidence="5 6" id="KW-0472">Membrane</keyword>
<name>A0A4S2HD02_9PROT</name>
<protein>
    <submittedName>
        <fullName evidence="8">MFS transporter</fullName>
    </submittedName>
</protein>
<dbReference type="AlphaFoldDB" id="A0A4S2HD02"/>
<evidence type="ECO:0000313" key="8">
    <source>
        <dbReference type="EMBL" id="TGY93856.1"/>
    </source>
</evidence>
<dbReference type="PROSITE" id="PS50850">
    <property type="entry name" value="MFS"/>
    <property type="match status" value="1"/>
</dbReference>
<evidence type="ECO:0000256" key="1">
    <source>
        <dbReference type="ARBA" id="ARBA00004141"/>
    </source>
</evidence>
<proteinExistence type="predicted"/>
<gene>
    <name evidence="8" type="ORF">E5162_00750</name>
</gene>
<keyword evidence="9" id="KW-1185">Reference proteome</keyword>
<evidence type="ECO:0000256" key="2">
    <source>
        <dbReference type="ARBA" id="ARBA00022448"/>
    </source>
</evidence>
<keyword evidence="2" id="KW-0813">Transport</keyword>
<dbReference type="InterPro" id="IPR044770">
    <property type="entry name" value="MFS_spinster-like"/>
</dbReference>
<dbReference type="Pfam" id="PF07690">
    <property type="entry name" value="MFS_1"/>
    <property type="match status" value="1"/>
</dbReference>
<feature type="domain" description="Major facilitator superfamily (MFS) profile" evidence="7">
    <location>
        <begin position="20"/>
        <end position="431"/>
    </location>
</feature>
<feature type="transmembrane region" description="Helical" evidence="6">
    <location>
        <begin position="85"/>
        <end position="105"/>
    </location>
</feature>
<keyword evidence="3 6" id="KW-0812">Transmembrane</keyword>
<dbReference type="SUPFAM" id="SSF103473">
    <property type="entry name" value="MFS general substrate transporter"/>
    <property type="match status" value="1"/>
</dbReference>